<proteinExistence type="predicted"/>
<dbReference type="Pfam" id="PF03116">
    <property type="entry name" value="NQR2_RnfD_RnfE"/>
    <property type="match status" value="1"/>
</dbReference>
<dbReference type="EMBL" id="CP051151">
    <property type="protein sequence ID" value="QLY40767.1"/>
    <property type="molecule type" value="Genomic_DNA"/>
</dbReference>
<keyword evidence="1" id="KW-0813">Transport</keyword>
<dbReference type="GO" id="GO:0055085">
    <property type="term" value="P:transmembrane transport"/>
    <property type="evidence" value="ECO:0007669"/>
    <property type="project" value="InterPro"/>
</dbReference>
<evidence type="ECO:0000256" key="7">
    <source>
        <dbReference type="ARBA" id="ARBA00022989"/>
    </source>
</evidence>
<accession>A0A7L6N673</accession>
<keyword evidence="7 9" id="KW-1133">Transmembrane helix</keyword>
<feature type="transmembrane region" description="Helical" evidence="9">
    <location>
        <begin position="178"/>
        <end position="195"/>
    </location>
</feature>
<name>A0A7L6N673_9MOLU</name>
<keyword evidence="6" id="KW-1278">Translocase</keyword>
<feature type="transmembrane region" description="Helical" evidence="9">
    <location>
        <begin position="20"/>
        <end position="52"/>
    </location>
</feature>
<keyword evidence="2" id="KW-0597">Phosphoprotein</keyword>
<dbReference type="InterPro" id="IPR004338">
    <property type="entry name" value="NqrB/RnfD"/>
</dbReference>
<evidence type="ECO:0000256" key="8">
    <source>
        <dbReference type="ARBA" id="ARBA00023136"/>
    </source>
</evidence>
<evidence type="ECO:0000313" key="10">
    <source>
        <dbReference type="EMBL" id="QLY40767.1"/>
    </source>
</evidence>
<dbReference type="Proteomes" id="UP000512167">
    <property type="component" value="Chromosome"/>
</dbReference>
<dbReference type="RefSeq" id="WP_312031615.1">
    <property type="nucleotide sequence ID" value="NZ_CP051151.1"/>
</dbReference>
<gene>
    <name evidence="10" type="ORF">HF295_07840</name>
</gene>
<evidence type="ECO:0000256" key="5">
    <source>
        <dbReference type="ARBA" id="ARBA00022692"/>
    </source>
</evidence>
<feature type="transmembrane region" description="Helical" evidence="9">
    <location>
        <begin position="226"/>
        <end position="244"/>
    </location>
</feature>
<evidence type="ECO:0000256" key="1">
    <source>
        <dbReference type="ARBA" id="ARBA00022448"/>
    </source>
</evidence>
<evidence type="ECO:0000256" key="9">
    <source>
        <dbReference type="SAM" id="Phobius"/>
    </source>
</evidence>
<evidence type="ECO:0000313" key="11">
    <source>
        <dbReference type="Proteomes" id="UP000512167"/>
    </source>
</evidence>
<dbReference type="PANTHER" id="PTHR30578:SF1">
    <property type="entry name" value="NA(+)-TRANSLOCATING NADH-QUINONE REDUCTASE SUBUNIT B"/>
    <property type="match status" value="1"/>
</dbReference>
<evidence type="ECO:0000256" key="2">
    <source>
        <dbReference type="ARBA" id="ARBA00022553"/>
    </source>
</evidence>
<evidence type="ECO:0000256" key="4">
    <source>
        <dbReference type="ARBA" id="ARBA00022643"/>
    </source>
</evidence>
<reference evidence="10 11" key="1">
    <citation type="submission" date="2020-04" db="EMBL/GenBank/DDBJ databases">
        <authorList>
            <person name="Zheng R.K."/>
            <person name="Sun C.M."/>
        </authorList>
    </citation>
    <scope>NUCLEOTIDE SEQUENCE [LARGE SCALE GENOMIC DNA]</scope>
    <source>
        <strain evidence="11">zrk29</strain>
    </source>
</reference>
<dbReference type="KEGG" id="tbk:HF295_07840"/>
<dbReference type="GO" id="GO:0005886">
    <property type="term" value="C:plasma membrane"/>
    <property type="evidence" value="ECO:0007669"/>
    <property type="project" value="TreeGrafter"/>
</dbReference>
<dbReference type="PANTHER" id="PTHR30578">
    <property type="entry name" value="ELECTRON TRANSPORT COMPLEX PROTEIN RNFD"/>
    <property type="match status" value="1"/>
</dbReference>
<keyword evidence="11" id="KW-1185">Reference proteome</keyword>
<evidence type="ECO:0000256" key="3">
    <source>
        <dbReference type="ARBA" id="ARBA00022630"/>
    </source>
</evidence>
<feature type="transmembrane region" description="Helical" evidence="9">
    <location>
        <begin position="256"/>
        <end position="274"/>
    </location>
</feature>
<organism evidence="10 11">
    <name type="scientific">Hujiaoplasma nucleasis</name>
    <dbReference type="NCBI Taxonomy" id="2725268"/>
    <lineage>
        <taxon>Bacteria</taxon>
        <taxon>Bacillati</taxon>
        <taxon>Mycoplasmatota</taxon>
        <taxon>Mollicutes</taxon>
        <taxon>Candidatus Izemoplasmatales</taxon>
        <taxon>Hujiaoplasmataceae</taxon>
        <taxon>Hujiaoplasma</taxon>
    </lineage>
</organism>
<feature type="transmembrane region" description="Helical" evidence="9">
    <location>
        <begin position="202"/>
        <end position="220"/>
    </location>
</feature>
<sequence length="313" mass="34046">MTQEMQLDLQQVPSKKNLIIFTGSLLVLLIASAFLYGLYVFAIAAVALVSGALVEWVFAKVRKLEFDISWMVSPLVLTLLMPPRVNLWIVAVATAFGIFFGKAIFGGLGRNIFNPAVVGVLFVTISFPSIITAAEWIHPSVENFTGSTPLVMLNGDGEFTYLFKDLLFGNVPGHIGETFRIGIIVLGIGLLVLKVADWRIPLAYLGGSFILTAIGHLAAPDIFPDPILSMFVGTLLFAAFFLATDPVTAPIKPMGKIVFGLGLAFFTVLIRNFATFQEGVIFAIILMNAIAPLIDDLFNKEVEESKLSEVTEQ</sequence>
<feature type="transmembrane region" description="Helical" evidence="9">
    <location>
        <begin position="112"/>
        <end position="134"/>
    </location>
</feature>
<dbReference type="AlphaFoldDB" id="A0A7L6N673"/>
<keyword evidence="5 9" id="KW-0812">Transmembrane</keyword>
<keyword evidence="4" id="KW-0288">FMN</keyword>
<evidence type="ECO:0000256" key="6">
    <source>
        <dbReference type="ARBA" id="ARBA00022967"/>
    </source>
</evidence>
<keyword evidence="8 9" id="KW-0472">Membrane</keyword>
<keyword evidence="3" id="KW-0285">Flavoprotein</keyword>
<protein>
    <submittedName>
        <fullName evidence="10">RnfABCDGE type electron transport complex subunit D</fullName>
    </submittedName>
</protein>
<feature type="transmembrane region" description="Helical" evidence="9">
    <location>
        <begin position="87"/>
        <end position="105"/>
    </location>
</feature>